<name>A0A4P7N418_PYROR</name>
<evidence type="ECO:0000313" key="2">
    <source>
        <dbReference type="EMBL" id="QBZ55781.1"/>
    </source>
</evidence>
<dbReference type="PANTHER" id="PTHR16220:SF0">
    <property type="entry name" value="WD REPEAT-CONTAINING PROTEIN WRAP73"/>
    <property type="match status" value="1"/>
</dbReference>
<evidence type="ECO:0000313" key="3">
    <source>
        <dbReference type="Proteomes" id="UP000294847"/>
    </source>
</evidence>
<accession>A0A4P7N418</accession>
<proteinExistence type="predicted"/>
<dbReference type="SUPFAM" id="SSF69322">
    <property type="entry name" value="Tricorn protease domain 2"/>
    <property type="match status" value="1"/>
</dbReference>
<dbReference type="PANTHER" id="PTHR16220">
    <property type="entry name" value="WD REPEAT PROTEIN 8-RELATED"/>
    <property type="match status" value="1"/>
</dbReference>
<reference evidence="2 3" key="1">
    <citation type="journal article" date="2019" name="Mol. Biol. Evol.">
        <title>Blast fungal genomes show frequent chromosomal changes, gene gains and losses, and effector gene turnover.</title>
        <authorList>
            <person name="Gomez Luciano L.B."/>
            <person name="Jason Tsai I."/>
            <person name="Chuma I."/>
            <person name="Tosa Y."/>
            <person name="Chen Y.H."/>
            <person name="Li J.Y."/>
            <person name="Li M.Y."/>
            <person name="Jade Lu M.Y."/>
            <person name="Nakayashiki H."/>
            <person name="Li W.H."/>
        </authorList>
    </citation>
    <scope>NUCLEOTIDE SEQUENCE [LARGE SCALE GENOMIC DNA]</scope>
    <source>
        <strain evidence="2">MZ5-1-6</strain>
    </source>
</reference>
<dbReference type="GO" id="GO:0005815">
    <property type="term" value="C:microtubule organizing center"/>
    <property type="evidence" value="ECO:0007669"/>
    <property type="project" value="TreeGrafter"/>
</dbReference>
<dbReference type="Proteomes" id="UP000294847">
    <property type="component" value="Chromosome 2"/>
</dbReference>
<evidence type="ECO:0000256" key="1">
    <source>
        <dbReference type="SAM" id="MobiDB-lite"/>
    </source>
</evidence>
<gene>
    <name evidence="2" type="ORF">PoMZ_00683</name>
</gene>
<dbReference type="EMBL" id="CP034205">
    <property type="protein sequence ID" value="QBZ55781.1"/>
    <property type="molecule type" value="Genomic_DNA"/>
</dbReference>
<sequence>MSELKVSCSRSFSASNHCIPSPNGQFIATLTSSDISVRSTSSLQVVHIVDLPWDLSGPILSFKWSPSSQYLLVAVAEQIHVFSAQEGSNLHAIIRNPTPPAVKPCFIDFGATDSEVILFSSLGLRLSIFNLKASKTVEISSPKFYSISSAHKSFSIRPISRHLAVLTRTDGKDVVSVHHPETRECQRSWPLDTIDANGITWSPDGRWLAAWESPAHGHKILFYTADGNLFKLWSGPHHKSLDKSLDVASQEEFALAPGVKRLQFSHNSRYLAVADFSRTVYSLDMTMVAETATLCHPPTITPRDDGQVWQEQLITADDGEAVSGGFIKATQAVSPTGRPTSDHQELKTGPFRLSFDGSSALVATALAEWPSTVWIWDASTATLRAVLLFHFSISSLAWHPRIPETLLITCEVSEDSGTAYIWTTGNAPVLINFPQEHIPVKPHSTSRQSVWLALENNRVPVVVHSNGSHYAMAAVLRSNDGLTPWRDELGQDGQAREESPLELVPAFSSARSRPVPSDSGSDLDSSDDTFHFKKKG</sequence>
<dbReference type="GO" id="GO:1990810">
    <property type="term" value="P:microtubule anchoring at mitotic spindle pole body"/>
    <property type="evidence" value="ECO:0007669"/>
    <property type="project" value="TreeGrafter"/>
</dbReference>
<dbReference type="OMA" id="CWHLNGD"/>
<organism evidence="2 3">
    <name type="scientific">Pyricularia oryzae</name>
    <name type="common">Rice blast fungus</name>
    <name type="synonym">Magnaporthe oryzae</name>
    <dbReference type="NCBI Taxonomy" id="318829"/>
    <lineage>
        <taxon>Eukaryota</taxon>
        <taxon>Fungi</taxon>
        <taxon>Dikarya</taxon>
        <taxon>Ascomycota</taxon>
        <taxon>Pezizomycotina</taxon>
        <taxon>Sordariomycetes</taxon>
        <taxon>Sordariomycetidae</taxon>
        <taxon>Magnaporthales</taxon>
        <taxon>Pyriculariaceae</taxon>
        <taxon>Pyricularia</taxon>
    </lineage>
</organism>
<feature type="region of interest" description="Disordered" evidence="1">
    <location>
        <begin position="485"/>
        <end position="536"/>
    </location>
</feature>
<dbReference type="InterPro" id="IPR015943">
    <property type="entry name" value="WD40/YVTN_repeat-like_dom_sf"/>
</dbReference>
<dbReference type="GO" id="GO:1990811">
    <property type="term" value="C:MWP complex"/>
    <property type="evidence" value="ECO:0007669"/>
    <property type="project" value="TreeGrafter"/>
</dbReference>
<dbReference type="InterPro" id="IPR052778">
    <property type="entry name" value="Centrosome-WD_assoc"/>
</dbReference>
<dbReference type="Gene3D" id="2.130.10.10">
    <property type="entry name" value="YVTN repeat-like/Quinoprotein amine dehydrogenase"/>
    <property type="match status" value="2"/>
</dbReference>
<feature type="compositionally biased region" description="Basic and acidic residues" evidence="1">
    <location>
        <begin position="485"/>
        <end position="499"/>
    </location>
</feature>
<dbReference type="VEuPathDB" id="FungiDB:M_BR32_EuGene_00005481"/>
<protein>
    <submittedName>
        <fullName evidence="2">Uncharacterized protein</fullName>
    </submittedName>
</protein>
<dbReference type="AlphaFoldDB" id="A0A4P7N418"/>